<evidence type="ECO:0000313" key="7">
    <source>
        <dbReference type="EMBL" id="VDO07850.1"/>
    </source>
</evidence>
<dbReference type="PRINTS" id="PR00747">
    <property type="entry name" value="GLYHDRLASE47"/>
</dbReference>
<dbReference type="AlphaFoldDB" id="A0A0R3TS05"/>
<keyword evidence="6" id="KW-0326">Glycosidase</keyword>
<dbReference type="InterPro" id="IPR036026">
    <property type="entry name" value="Seven-hairpin_glycosidases"/>
</dbReference>
<keyword evidence="6" id="KW-0378">Hydrolase</keyword>
<evidence type="ECO:0000256" key="3">
    <source>
        <dbReference type="ARBA" id="ARBA00022824"/>
    </source>
</evidence>
<feature type="active site" evidence="5">
    <location>
        <position position="368"/>
    </location>
</feature>
<reference evidence="7 8" key="2">
    <citation type="submission" date="2018-11" db="EMBL/GenBank/DDBJ databases">
        <authorList>
            <consortium name="Pathogen Informatics"/>
        </authorList>
    </citation>
    <scope>NUCLEOTIDE SEQUENCE [LARGE SCALE GENOMIC DNA]</scope>
</reference>
<feature type="active site" description="Proton donor" evidence="5">
    <location>
        <position position="96"/>
    </location>
</feature>
<dbReference type="GO" id="GO:0044322">
    <property type="term" value="C:endoplasmic reticulum quality control compartment"/>
    <property type="evidence" value="ECO:0007669"/>
    <property type="project" value="GOC"/>
</dbReference>
<evidence type="ECO:0000256" key="2">
    <source>
        <dbReference type="ARBA" id="ARBA00007658"/>
    </source>
</evidence>
<sequence length="449" mass="51342">MLRTIREMFAFGYHNYIKHAYPEDELDPIHCRGRGHDHTDPNNLNVNDVLGDYQLTLVDSLDSLVIFGNTSEFKRAVKLVTESLSFNTPVVVQIFEANIRILGGLLSAHLLITDPLMRLGDIRPENYNDELLILARNLCDRLLIAFKGTPSGIPFPRVHLGWRSVETLGRKNTCLAGAGSMLLEMGTLSVLLQDPRYATAARNAVITLWKHRAKSTGLLGTDIDIYSGEWTNFMSGVGAGQDSFYEYLLKSGILFNDSEMMRMFNESLVSIRQRLCKDFDEMNCSCYDASQHRIYWNVNMFTGDLLNAWVDSLQSAWPGILTLAGELSDAKCQHKLHLAIWQKFGLPPERFNLLLNTSELAFYPLRPEFAESTYYLYRATKDPFYHRIGAMIVDNLNRYTRARCGFATIHNIEDMSQEDRMESFFLSETLKYLYLVSVFLFIYHPLTLS</sequence>
<evidence type="ECO:0000256" key="4">
    <source>
        <dbReference type="ARBA" id="ARBA00023180"/>
    </source>
</evidence>
<accession>A0A0R3TS05</accession>
<comment type="subcellular location">
    <subcellularLocation>
        <location evidence="1">Endoplasmic reticulum</location>
    </subcellularLocation>
</comment>
<dbReference type="WBParaSite" id="HNAJ_0001040001-mRNA-1">
    <property type="protein sequence ID" value="HNAJ_0001040001-mRNA-1"/>
    <property type="gene ID" value="HNAJ_0001040001"/>
</dbReference>
<evidence type="ECO:0000256" key="5">
    <source>
        <dbReference type="PIRSR" id="PIRSR601382-1"/>
    </source>
</evidence>
<dbReference type="Proteomes" id="UP000278807">
    <property type="component" value="Unassembled WGS sequence"/>
</dbReference>
<dbReference type="PANTHER" id="PTHR45679">
    <property type="entry name" value="ER DEGRADATION-ENHANCING ALPHA-MANNOSIDASE-LIKE PROTEIN 2"/>
    <property type="match status" value="1"/>
</dbReference>
<comment type="similarity">
    <text evidence="2 6">Belongs to the glycosyl hydrolase 47 family.</text>
</comment>
<reference evidence="9" key="1">
    <citation type="submission" date="2017-02" db="UniProtKB">
        <authorList>
            <consortium name="WormBaseParasite"/>
        </authorList>
    </citation>
    <scope>IDENTIFICATION</scope>
</reference>
<evidence type="ECO:0000313" key="8">
    <source>
        <dbReference type="Proteomes" id="UP000278807"/>
    </source>
</evidence>
<dbReference type="SUPFAM" id="SSF48225">
    <property type="entry name" value="Seven-hairpin glycosidases"/>
    <property type="match status" value="1"/>
</dbReference>
<dbReference type="STRING" id="102285.A0A0R3TS05"/>
<dbReference type="GO" id="GO:0005509">
    <property type="term" value="F:calcium ion binding"/>
    <property type="evidence" value="ECO:0007669"/>
    <property type="project" value="InterPro"/>
</dbReference>
<dbReference type="InterPro" id="IPR044674">
    <property type="entry name" value="EDEM1/2/3"/>
</dbReference>
<dbReference type="EC" id="3.2.1.-" evidence="6"/>
<dbReference type="GO" id="GO:1904380">
    <property type="term" value="P:endoplasmic reticulum mannose trimming"/>
    <property type="evidence" value="ECO:0007669"/>
    <property type="project" value="InterPro"/>
</dbReference>
<dbReference type="EMBL" id="UZAE01013029">
    <property type="protein sequence ID" value="VDO07850.1"/>
    <property type="molecule type" value="Genomic_DNA"/>
</dbReference>
<dbReference type="OrthoDB" id="8118055at2759"/>
<dbReference type="GO" id="GO:0004571">
    <property type="term" value="F:mannosyl-oligosaccharide 1,2-alpha-mannosidase activity"/>
    <property type="evidence" value="ECO:0007669"/>
    <property type="project" value="InterPro"/>
</dbReference>
<proteinExistence type="inferred from homology"/>
<organism evidence="9">
    <name type="scientific">Rodentolepis nana</name>
    <name type="common">Dwarf tapeworm</name>
    <name type="synonym">Hymenolepis nana</name>
    <dbReference type="NCBI Taxonomy" id="102285"/>
    <lineage>
        <taxon>Eukaryota</taxon>
        <taxon>Metazoa</taxon>
        <taxon>Spiralia</taxon>
        <taxon>Lophotrochozoa</taxon>
        <taxon>Platyhelminthes</taxon>
        <taxon>Cestoda</taxon>
        <taxon>Eucestoda</taxon>
        <taxon>Cyclophyllidea</taxon>
        <taxon>Hymenolepididae</taxon>
        <taxon>Rodentolepis</taxon>
    </lineage>
</organism>
<keyword evidence="3" id="KW-0256">Endoplasmic reticulum</keyword>
<dbReference type="InterPro" id="IPR001382">
    <property type="entry name" value="Glyco_hydro_47"/>
</dbReference>
<dbReference type="PANTHER" id="PTHR45679:SF5">
    <property type="entry name" value="ER DEGRADATION-ENHANCING ALPHA-MANNOSIDASE-LIKE PROTEIN 1"/>
    <property type="match status" value="1"/>
</dbReference>
<keyword evidence="4" id="KW-0325">Glycoprotein</keyword>
<evidence type="ECO:0000256" key="6">
    <source>
        <dbReference type="RuleBase" id="RU361193"/>
    </source>
</evidence>
<name>A0A0R3TS05_RODNA</name>
<evidence type="ECO:0000313" key="9">
    <source>
        <dbReference type="WBParaSite" id="HNAJ_0001040001-mRNA-1"/>
    </source>
</evidence>
<dbReference type="Pfam" id="PF01532">
    <property type="entry name" value="Glyco_hydro_47"/>
    <property type="match status" value="1"/>
</dbReference>
<evidence type="ECO:0000256" key="1">
    <source>
        <dbReference type="ARBA" id="ARBA00004240"/>
    </source>
</evidence>
<dbReference type="InterPro" id="IPR012341">
    <property type="entry name" value="6hp_glycosidase-like_sf"/>
</dbReference>
<protein>
    <recommendedName>
        <fullName evidence="6">alpha-1,2-Mannosidase</fullName>
        <ecNumber evidence="6">3.2.1.-</ecNumber>
    </recommendedName>
</protein>
<dbReference type="GO" id="GO:0016020">
    <property type="term" value="C:membrane"/>
    <property type="evidence" value="ECO:0007669"/>
    <property type="project" value="InterPro"/>
</dbReference>
<keyword evidence="8" id="KW-1185">Reference proteome</keyword>
<dbReference type="GO" id="GO:0005975">
    <property type="term" value="P:carbohydrate metabolic process"/>
    <property type="evidence" value="ECO:0007669"/>
    <property type="project" value="InterPro"/>
</dbReference>
<gene>
    <name evidence="7" type="ORF">HNAJ_LOCUS10395</name>
</gene>
<feature type="active site" description="Proton donor" evidence="5">
    <location>
        <position position="349"/>
    </location>
</feature>
<feature type="active site" evidence="5">
    <location>
        <position position="242"/>
    </location>
</feature>
<dbReference type="Gene3D" id="1.50.10.10">
    <property type="match status" value="1"/>
</dbReference>